<keyword evidence="2" id="KW-1185">Reference proteome</keyword>
<dbReference type="Proteomes" id="UP000199211">
    <property type="component" value="Unassembled WGS sequence"/>
</dbReference>
<evidence type="ECO:0000313" key="2">
    <source>
        <dbReference type="Proteomes" id="UP000199211"/>
    </source>
</evidence>
<sequence>MADTKIPFGYHIESERFVDVRDVPSGARCGCKCPGCDLPLIARHCMVGRVDHFAHNTRGQDKKVYEECTFSYWVSVAAMARQIFSESESFDVAMPDYVYPPPSPWSSVPDPDYVCSQACTITLENIHINRNLLGETFDVTGEFKGVQVGIKLVHPEKQGVPDFSDWNCRDHKAVVLAIDISSARSQFQHTEIPLKVVLSKSMAKELDCKRWLYHPRMAHYLESHDRNVEKFSYREDSPQFQVQKQNHQPSQVIPSVRKSVGSGMYRNDRGEYLFYCRRCNHQVFLNAQQCFCELCSGVMYRIHRDQVNARNL</sequence>
<comment type="caution">
    <text evidence="1">The sequence shown here is derived from an EMBL/GenBank/DDBJ whole genome shotgun (WGS) entry which is preliminary data.</text>
</comment>
<dbReference type="EMBL" id="FOTV01000006">
    <property type="protein sequence ID" value="SFL67092.1"/>
    <property type="molecule type" value="Genomic_DNA"/>
</dbReference>
<reference evidence="1 2" key="1">
    <citation type="submission" date="2016-10" db="EMBL/GenBank/DDBJ databases">
        <authorList>
            <person name="Varghese N."/>
            <person name="Submissions S."/>
        </authorList>
    </citation>
    <scope>NUCLEOTIDE SEQUENCE [LARGE SCALE GENOMIC DNA]</scope>
    <source>
        <strain evidence="1 2">DSM 26291</strain>
    </source>
</reference>
<name>A0ABY1FMU5_9GAMM</name>
<gene>
    <name evidence="1" type="ORF">SAMN04487868_106140</name>
</gene>
<proteinExistence type="predicted"/>
<dbReference type="RefSeq" id="WP_143071138.1">
    <property type="nucleotide sequence ID" value="NZ_FOTV01000006.1"/>
</dbReference>
<protein>
    <recommendedName>
        <fullName evidence="3">Competence protein CoiA-like family protein</fullName>
    </recommendedName>
</protein>
<organism evidence="1 2">
    <name type="scientific">Marinobacter salarius</name>
    <dbReference type="NCBI Taxonomy" id="1420917"/>
    <lineage>
        <taxon>Bacteria</taxon>
        <taxon>Pseudomonadati</taxon>
        <taxon>Pseudomonadota</taxon>
        <taxon>Gammaproteobacteria</taxon>
        <taxon>Pseudomonadales</taxon>
        <taxon>Marinobacteraceae</taxon>
        <taxon>Marinobacter</taxon>
    </lineage>
</organism>
<accession>A0ABY1FMU5</accession>
<evidence type="ECO:0000313" key="1">
    <source>
        <dbReference type="EMBL" id="SFL67092.1"/>
    </source>
</evidence>
<evidence type="ECO:0008006" key="3">
    <source>
        <dbReference type="Google" id="ProtNLM"/>
    </source>
</evidence>